<dbReference type="GO" id="GO:0004672">
    <property type="term" value="F:protein kinase activity"/>
    <property type="evidence" value="ECO:0007669"/>
    <property type="project" value="InterPro"/>
</dbReference>
<dbReference type="Proteomes" id="UP001432027">
    <property type="component" value="Unassembled WGS sequence"/>
</dbReference>
<evidence type="ECO:0000313" key="6">
    <source>
        <dbReference type="Proteomes" id="UP001432027"/>
    </source>
</evidence>
<keyword evidence="6" id="KW-1185">Reference proteome</keyword>
<dbReference type="SMART" id="SM00220">
    <property type="entry name" value="S_TKc"/>
    <property type="match status" value="1"/>
</dbReference>
<reference evidence="5" key="1">
    <citation type="submission" date="2023-10" db="EMBL/GenBank/DDBJ databases">
        <title>Genome assembly of Pristionchus species.</title>
        <authorList>
            <person name="Yoshida K."/>
            <person name="Sommer R.J."/>
        </authorList>
    </citation>
    <scope>NUCLEOTIDE SEQUENCE</scope>
    <source>
        <strain evidence="5">RS0144</strain>
    </source>
</reference>
<dbReference type="SUPFAM" id="SSF56112">
    <property type="entry name" value="Protein kinase-like (PK-like)"/>
    <property type="match status" value="1"/>
</dbReference>
<evidence type="ECO:0000256" key="1">
    <source>
        <dbReference type="ARBA" id="ARBA00022741"/>
    </source>
</evidence>
<accession>A0AAV5TWX3</accession>
<evidence type="ECO:0000313" key="4">
    <source>
        <dbReference type="EMBL" id="GMS98722.1"/>
    </source>
</evidence>
<dbReference type="PROSITE" id="PS50011">
    <property type="entry name" value="PROTEIN_KINASE_DOM"/>
    <property type="match status" value="1"/>
</dbReference>
<dbReference type="InterPro" id="IPR011009">
    <property type="entry name" value="Kinase-like_dom_sf"/>
</dbReference>
<keyword evidence="1" id="KW-0547">Nucleotide-binding</keyword>
<organism evidence="5 6">
    <name type="scientific">Pristionchus entomophagus</name>
    <dbReference type="NCBI Taxonomy" id="358040"/>
    <lineage>
        <taxon>Eukaryota</taxon>
        <taxon>Metazoa</taxon>
        <taxon>Ecdysozoa</taxon>
        <taxon>Nematoda</taxon>
        <taxon>Chromadorea</taxon>
        <taxon>Rhabditida</taxon>
        <taxon>Rhabditina</taxon>
        <taxon>Diplogasteromorpha</taxon>
        <taxon>Diplogasteroidea</taxon>
        <taxon>Neodiplogasteridae</taxon>
        <taxon>Pristionchus</taxon>
    </lineage>
</organism>
<sequence length="136" mass="15930">QAQLLRRELNLLRNIQHDNIVRLLGLYMDNGDIYHVTEFCGEPLRTKIEQGQYSMDHAKKWTRELLRALQHLHSMIIHRNMHTGNMCIDANNKLILLGFGKARIMESRKSMTAITGTHPYMPIELMVEWKGAYDKK</sequence>
<feature type="non-terminal residue" evidence="5">
    <location>
        <position position="1"/>
    </location>
</feature>
<keyword evidence="2" id="KW-0067">ATP-binding</keyword>
<gene>
    <name evidence="4" type="ORF">PENTCL1PPCAC_20897</name>
    <name evidence="5" type="ORF">PENTCL1PPCAC_20898</name>
</gene>
<dbReference type="InterPro" id="IPR000719">
    <property type="entry name" value="Prot_kinase_dom"/>
</dbReference>
<evidence type="ECO:0000259" key="3">
    <source>
        <dbReference type="PROSITE" id="PS50011"/>
    </source>
</evidence>
<dbReference type="EMBL" id="BTSX01000005">
    <property type="protein sequence ID" value="GMS98722.1"/>
    <property type="molecule type" value="Genomic_DNA"/>
</dbReference>
<name>A0AAV5TWX3_9BILA</name>
<dbReference type="Pfam" id="PF00069">
    <property type="entry name" value="Pkinase"/>
    <property type="match status" value="1"/>
</dbReference>
<dbReference type="InterPro" id="IPR050117">
    <property type="entry name" value="MAPK"/>
</dbReference>
<proteinExistence type="predicted"/>
<dbReference type="AlphaFoldDB" id="A0AAV5TWX3"/>
<feature type="domain" description="Protein kinase" evidence="3">
    <location>
        <begin position="1"/>
        <end position="136"/>
    </location>
</feature>
<dbReference type="EMBL" id="BTSX01000005">
    <property type="protein sequence ID" value="GMS98723.1"/>
    <property type="molecule type" value="Genomic_DNA"/>
</dbReference>
<dbReference type="PANTHER" id="PTHR24055">
    <property type="entry name" value="MITOGEN-ACTIVATED PROTEIN KINASE"/>
    <property type="match status" value="1"/>
</dbReference>
<dbReference type="Gene3D" id="1.10.510.10">
    <property type="entry name" value="Transferase(Phosphotransferase) domain 1"/>
    <property type="match status" value="1"/>
</dbReference>
<evidence type="ECO:0000256" key="2">
    <source>
        <dbReference type="ARBA" id="ARBA00022840"/>
    </source>
</evidence>
<evidence type="ECO:0000313" key="5">
    <source>
        <dbReference type="EMBL" id="GMS98723.1"/>
    </source>
</evidence>
<comment type="caution">
    <text evidence="5">The sequence shown here is derived from an EMBL/GenBank/DDBJ whole genome shotgun (WGS) entry which is preliminary data.</text>
</comment>
<dbReference type="GO" id="GO:0005524">
    <property type="term" value="F:ATP binding"/>
    <property type="evidence" value="ECO:0007669"/>
    <property type="project" value="UniProtKB-KW"/>
</dbReference>
<protein>
    <recommendedName>
        <fullName evidence="3">Protein kinase domain-containing protein</fullName>
    </recommendedName>
</protein>
<feature type="non-terminal residue" evidence="5">
    <location>
        <position position="136"/>
    </location>
</feature>